<keyword evidence="2" id="KW-0812">Transmembrane</keyword>
<dbReference type="Proteomes" id="UP001056608">
    <property type="component" value="Segment"/>
</dbReference>
<keyword evidence="2" id="KW-0472">Membrane</keyword>
<evidence type="ECO:0000256" key="1">
    <source>
        <dbReference type="SAM" id="MobiDB-lite"/>
    </source>
</evidence>
<protein>
    <submittedName>
        <fullName evidence="3">Uncharacterized protein</fullName>
    </submittedName>
</protein>
<feature type="compositionally biased region" description="Basic and acidic residues" evidence="1">
    <location>
        <begin position="46"/>
        <end position="71"/>
    </location>
</feature>
<keyword evidence="2" id="KW-1133">Transmembrane helix</keyword>
<accession>A0A9E7E140</accession>
<sequence>MIINAFAAAYLIACIVGIIVLKRRTAAKRKQQQRTNTPAQAFTGERAGHTRNHERQWRDNIIQLKRDRNHV</sequence>
<evidence type="ECO:0000256" key="2">
    <source>
        <dbReference type="SAM" id="Phobius"/>
    </source>
</evidence>
<evidence type="ECO:0000313" key="3">
    <source>
        <dbReference type="EMBL" id="URA06937.1"/>
    </source>
</evidence>
<gene>
    <name evidence="3" type="ORF">Pfeifenkraut_BL30040</name>
</gene>
<reference evidence="3" key="1">
    <citation type="journal article" date="2022" name="Viruses">
        <title>Isolation of novel Xanthomonas phages for the plant pathogens X. translucens and X. campestris.</title>
        <authorList>
            <person name="Erdrich S.H."/>
            <person name="Sharma V."/>
            <person name="Schurr U."/>
            <person name="Arsova B."/>
            <person name="Frunzke J."/>
        </authorList>
    </citation>
    <scope>NUCLEOTIDE SEQUENCE</scope>
</reference>
<feature type="transmembrane region" description="Helical" evidence="2">
    <location>
        <begin position="6"/>
        <end position="21"/>
    </location>
</feature>
<evidence type="ECO:0000313" key="4">
    <source>
        <dbReference type="Proteomes" id="UP001056608"/>
    </source>
</evidence>
<dbReference type="EMBL" id="ON189044">
    <property type="protein sequence ID" value="URA06937.1"/>
    <property type="molecule type" value="Genomic_DNA"/>
</dbReference>
<keyword evidence="4" id="KW-1185">Reference proteome</keyword>
<proteinExistence type="predicted"/>
<feature type="region of interest" description="Disordered" evidence="1">
    <location>
        <begin position="27"/>
        <end position="71"/>
    </location>
</feature>
<organism evidence="3 4">
    <name type="scientific">Xanthomonas phage Pfeifenkraut</name>
    <dbReference type="NCBI Taxonomy" id="2939132"/>
    <lineage>
        <taxon>Viruses</taxon>
        <taxon>Duplodnaviria</taxon>
        <taxon>Heunggongvirae</taxon>
        <taxon>Uroviricota</taxon>
        <taxon>Caudoviricetes</taxon>
        <taxon>Stanbaylleyvirinae</taxon>
        <taxon>Shirevirus</taxon>
        <taxon>Shirevirus pfeifenkraut</taxon>
    </lineage>
</organism>
<name>A0A9E7E140_9CAUD</name>